<feature type="active site" evidence="7">
    <location>
        <position position="4"/>
    </location>
</feature>
<dbReference type="Gene3D" id="2.10.109.10">
    <property type="entry name" value="Umud Fragment, subunit A"/>
    <property type="match status" value="1"/>
</dbReference>
<dbReference type="GO" id="GO:0042720">
    <property type="term" value="C:mitochondrial inner membrane peptidase complex"/>
    <property type="evidence" value="ECO:0007669"/>
    <property type="project" value="TreeGrafter"/>
</dbReference>
<evidence type="ECO:0000256" key="6">
    <source>
        <dbReference type="ARBA" id="ARBA00038445"/>
    </source>
</evidence>
<feature type="domain" description="Peptidase S26" evidence="8">
    <location>
        <begin position="70"/>
        <end position="109"/>
    </location>
</feature>
<name>A0A1Y1W4T5_9FUNG</name>
<keyword evidence="10" id="KW-1185">Reference proteome</keyword>
<dbReference type="InterPro" id="IPR036286">
    <property type="entry name" value="LexA/Signal_pep-like_sf"/>
</dbReference>
<dbReference type="SUPFAM" id="SSF51306">
    <property type="entry name" value="LexA/Signal peptidase"/>
    <property type="match status" value="1"/>
</dbReference>
<dbReference type="GeneID" id="63804717"/>
<dbReference type="STRING" id="61395.A0A1Y1W4T5"/>
<gene>
    <name evidence="9" type="ORF">DL89DRAFT_268881</name>
</gene>
<feature type="active site" evidence="7">
    <location>
        <position position="48"/>
    </location>
</feature>
<keyword evidence="5" id="KW-0472">Membrane</keyword>
<dbReference type="CDD" id="cd06530">
    <property type="entry name" value="S26_SPase_I"/>
    <property type="match status" value="1"/>
</dbReference>
<keyword evidence="4" id="KW-0496">Mitochondrion</keyword>
<dbReference type="PANTHER" id="PTHR12383:SF16">
    <property type="entry name" value="MITOCHONDRIAL INNER MEMBRANE PROTEASE SUBUNIT 1"/>
    <property type="match status" value="1"/>
</dbReference>
<protein>
    <submittedName>
        <fullName evidence="9">Signal peptidase I family protein</fullName>
    </submittedName>
</protein>
<dbReference type="PRINTS" id="PR00727">
    <property type="entry name" value="LEADERPTASE"/>
</dbReference>
<dbReference type="Proteomes" id="UP000193922">
    <property type="component" value="Unassembled WGS sequence"/>
</dbReference>
<dbReference type="OrthoDB" id="308440at2759"/>
<dbReference type="InterPro" id="IPR000223">
    <property type="entry name" value="Pept_S26A_signal_pept_1"/>
</dbReference>
<keyword evidence="3" id="KW-0378">Hydrolase</keyword>
<proteinExistence type="inferred from homology"/>
<evidence type="ECO:0000259" key="8">
    <source>
        <dbReference type="Pfam" id="PF10502"/>
    </source>
</evidence>
<dbReference type="GO" id="GO:0004252">
    <property type="term" value="F:serine-type endopeptidase activity"/>
    <property type="evidence" value="ECO:0007669"/>
    <property type="project" value="InterPro"/>
</dbReference>
<dbReference type="AlphaFoldDB" id="A0A1Y1W4T5"/>
<evidence type="ECO:0000256" key="3">
    <source>
        <dbReference type="ARBA" id="ARBA00022801"/>
    </source>
</evidence>
<organism evidence="9 10">
    <name type="scientific">Linderina pennispora</name>
    <dbReference type="NCBI Taxonomy" id="61395"/>
    <lineage>
        <taxon>Eukaryota</taxon>
        <taxon>Fungi</taxon>
        <taxon>Fungi incertae sedis</taxon>
        <taxon>Zoopagomycota</taxon>
        <taxon>Kickxellomycotina</taxon>
        <taxon>Kickxellomycetes</taxon>
        <taxon>Kickxellales</taxon>
        <taxon>Kickxellaceae</taxon>
        <taxon>Linderina</taxon>
    </lineage>
</organism>
<reference evidence="9 10" key="1">
    <citation type="submission" date="2016-07" db="EMBL/GenBank/DDBJ databases">
        <title>Pervasive Adenine N6-methylation of Active Genes in Fungi.</title>
        <authorList>
            <consortium name="DOE Joint Genome Institute"/>
            <person name="Mondo S.J."/>
            <person name="Dannebaum R.O."/>
            <person name="Kuo R.C."/>
            <person name="Labutti K."/>
            <person name="Haridas S."/>
            <person name="Kuo A."/>
            <person name="Salamov A."/>
            <person name="Ahrendt S.R."/>
            <person name="Lipzen A."/>
            <person name="Sullivan W."/>
            <person name="Andreopoulos W.B."/>
            <person name="Clum A."/>
            <person name="Lindquist E."/>
            <person name="Daum C."/>
            <person name="Ramamoorthy G.K."/>
            <person name="Gryganskyi A."/>
            <person name="Culley D."/>
            <person name="Magnuson J.K."/>
            <person name="James T.Y."/>
            <person name="O'Malley M.A."/>
            <person name="Stajich J.E."/>
            <person name="Spatafora J.W."/>
            <person name="Visel A."/>
            <person name="Grigoriev I.V."/>
        </authorList>
    </citation>
    <scope>NUCLEOTIDE SEQUENCE [LARGE SCALE GENOMIC DNA]</scope>
    <source>
        <strain evidence="9 10">ATCC 12442</strain>
    </source>
</reference>
<comment type="caution">
    <text evidence="9">The sequence shown here is derived from an EMBL/GenBank/DDBJ whole genome shotgun (WGS) entry which is preliminary data.</text>
</comment>
<dbReference type="EMBL" id="MCFD01000010">
    <property type="protein sequence ID" value="ORX68365.1"/>
    <property type="molecule type" value="Genomic_DNA"/>
</dbReference>
<dbReference type="GO" id="GO:0006465">
    <property type="term" value="P:signal peptide processing"/>
    <property type="evidence" value="ECO:0007669"/>
    <property type="project" value="InterPro"/>
</dbReference>
<evidence type="ECO:0000313" key="9">
    <source>
        <dbReference type="EMBL" id="ORX68365.1"/>
    </source>
</evidence>
<evidence type="ECO:0000256" key="1">
    <source>
        <dbReference type="ARBA" id="ARBA00004273"/>
    </source>
</evidence>
<evidence type="ECO:0000313" key="10">
    <source>
        <dbReference type="Proteomes" id="UP000193922"/>
    </source>
</evidence>
<keyword evidence="2" id="KW-0999">Mitochondrion inner membrane</keyword>
<sequence length="128" mass="14279">MGPSMLPTLSMMGDLLMVERLPGWRSRLKVGDLVTFYSPISPERRAVKRLLGFEGDTVCVDPTKDTLSYVQIPKGHVWLQGDNYSNSTDSRVYGPIPLALLRGRVLARVYPSPRFLTDGAEIIPGRFV</sequence>
<evidence type="ECO:0000256" key="4">
    <source>
        <dbReference type="ARBA" id="ARBA00023128"/>
    </source>
</evidence>
<evidence type="ECO:0000256" key="2">
    <source>
        <dbReference type="ARBA" id="ARBA00022792"/>
    </source>
</evidence>
<dbReference type="InterPro" id="IPR019533">
    <property type="entry name" value="Peptidase_S26"/>
</dbReference>
<comment type="subcellular location">
    <subcellularLocation>
        <location evidence="1">Mitochondrion inner membrane</location>
    </subcellularLocation>
</comment>
<evidence type="ECO:0000256" key="5">
    <source>
        <dbReference type="ARBA" id="ARBA00023136"/>
    </source>
</evidence>
<dbReference type="Pfam" id="PF10502">
    <property type="entry name" value="Peptidase_S26"/>
    <property type="match status" value="2"/>
</dbReference>
<feature type="non-terminal residue" evidence="9">
    <location>
        <position position="128"/>
    </location>
</feature>
<dbReference type="RefSeq" id="XP_040742179.1">
    <property type="nucleotide sequence ID" value="XM_040888069.1"/>
</dbReference>
<evidence type="ECO:0000256" key="7">
    <source>
        <dbReference type="PIRSR" id="PIRSR600223-1"/>
    </source>
</evidence>
<feature type="domain" description="Peptidase S26" evidence="8">
    <location>
        <begin position="3"/>
        <end position="61"/>
    </location>
</feature>
<dbReference type="GO" id="GO:0006627">
    <property type="term" value="P:protein processing involved in protein targeting to mitochondrion"/>
    <property type="evidence" value="ECO:0007669"/>
    <property type="project" value="TreeGrafter"/>
</dbReference>
<comment type="similarity">
    <text evidence="6">Belongs to the peptidase S26 family. IMP1 subfamily.</text>
</comment>
<accession>A0A1Y1W4T5</accession>
<dbReference type="PANTHER" id="PTHR12383">
    <property type="entry name" value="PROTEASE FAMILY S26 MITOCHONDRIAL INNER MEMBRANE PROTEASE-RELATED"/>
    <property type="match status" value="1"/>
</dbReference>
<dbReference type="InterPro" id="IPR052064">
    <property type="entry name" value="Mito_IMP1_subunit"/>
</dbReference>